<proteinExistence type="predicted"/>
<evidence type="ECO:0000313" key="1">
    <source>
        <dbReference type="EMBL" id="OGY53157.1"/>
    </source>
</evidence>
<dbReference type="EMBL" id="MHIN01000053">
    <property type="protein sequence ID" value="OGY53157.1"/>
    <property type="molecule type" value="Genomic_DNA"/>
</dbReference>
<dbReference type="Proteomes" id="UP000178122">
    <property type="component" value="Unassembled WGS sequence"/>
</dbReference>
<evidence type="ECO:0000313" key="2">
    <source>
        <dbReference type="Proteomes" id="UP000178122"/>
    </source>
</evidence>
<gene>
    <name evidence="1" type="ORF">A2912_04245</name>
</gene>
<sequence>MFVGEMLDFCLRRNLTKYLNITIVSSVLSVTRGGNNMATLTLAIPEDMKVQMDKCAEINWSEVARGAIRQKLAQLVLFKAIVAKSKLTEEDAIELGKKINKSMHEKLKKKYPEAY</sequence>
<accession>A0A1G1YNZ3</accession>
<comment type="caution">
    <text evidence="1">The sequence shown here is derived from an EMBL/GenBank/DDBJ whole genome shotgun (WGS) entry which is preliminary data.</text>
</comment>
<reference evidence="1 2" key="1">
    <citation type="journal article" date="2016" name="Nat. Commun.">
        <title>Thousands of microbial genomes shed light on interconnected biogeochemical processes in an aquifer system.</title>
        <authorList>
            <person name="Anantharaman K."/>
            <person name="Brown C.T."/>
            <person name="Hug L.A."/>
            <person name="Sharon I."/>
            <person name="Castelle C.J."/>
            <person name="Probst A.J."/>
            <person name="Thomas B.C."/>
            <person name="Singh A."/>
            <person name="Wilkins M.J."/>
            <person name="Karaoz U."/>
            <person name="Brodie E.L."/>
            <person name="Williams K.H."/>
            <person name="Hubbard S.S."/>
            <person name="Banfield J.F."/>
        </authorList>
    </citation>
    <scope>NUCLEOTIDE SEQUENCE [LARGE SCALE GENOMIC DNA]</scope>
</reference>
<organism evidence="1 2">
    <name type="scientific">Candidatus Buchananbacteria bacterium RIFCSPLOWO2_01_FULL_40_23b</name>
    <dbReference type="NCBI Taxonomy" id="1797544"/>
    <lineage>
        <taxon>Bacteria</taxon>
        <taxon>Candidatus Buchananiibacteriota</taxon>
    </lineage>
</organism>
<protein>
    <submittedName>
        <fullName evidence="1">Uncharacterized protein</fullName>
    </submittedName>
</protein>
<dbReference type="AlphaFoldDB" id="A0A1G1YNZ3"/>
<name>A0A1G1YNZ3_9BACT</name>